<feature type="compositionally biased region" description="Basic and acidic residues" evidence="3">
    <location>
        <begin position="155"/>
        <end position="176"/>
    </location>
</feature>
<dbReference type="PANTHER" id="PTHR46172">
    <property type="entry name" value="DNA POLYMERASE EPSILON SUBUNIT 3"/>
    <property type="match status" value="1"/>
</dbReference>
<evidence type="ECO:0000256" key="2">
    <source>
        <dbReference type="ARBA" id="ARBA00023242"/>
    </source>
</evidence>
<dbReference type="GO" id="GO:0006272">
    <property type="term" value="P:leading strand elongation"/>
    <property type="evidence" value="ECO:0007669"/>
    <property type="project" value="TreeGrafter"/>
</dbReference>
<dbReference type="GO" id="GO:0006974">
    <property type="term" value="P:DNA damage response"/>
    <property type="evidence" value="ECO:0007669"/>
    <property type="project" value="TreeGrafter"/>
</dbReference>
<feature type="non-terminal residue" evidence="5">
    <location>
        <position position="1"/>
    </location>
</feature>
<gene>
    <name evidence="5" type="primary">POLE3_0</name>
    <name evidence="5" type="ORF">g.14397</name>
</gene>
<dbReference type="CDD" id="cd22928">
    <property type="entry name" value="HFD_POLE3_DPB4"/>
    <property type="match status" value="1"/>
</dbReference>
<dbReference type="Pfam" id="PF00808">
    <property type="entry name" value="CBFD_NFYB_HMF"/>
    <property type="match status" value="1"/>
</dbReference>
<dbReference type="InterPro" id="IPR009072">
    <property type="entry name" value="Histone-fold"/>
</dbReference>
<name>A0A1D1Z1G0_9ARAE</name>
<dbReference type="Gene3D" id="1.10.20.10">
    <property type="entry name" value="Histone, subunit A"/>
    <property type="match status" value="1"/>
</dbReference>
<evidence type="ECO:0000256" key="3">
    <source>
        <dbReference type="SAM" id="MobiDB-lite"/>
    </source>
</evidence>
<dbReference type="GO" id="GO:0008622">
    <property type="term" value="C:epsilon DNA polymerase complex"/>
    <property type="evidence" value="ECO:0007669"/>
    <property type="project" value="TreeGrafter"/>
</dbReference>
<feature type="domain" description="Transcription factor CBF/NF-Y/archaeal histone" evidence="4">
    <location>
        <begin position="90"/>
        <end position="135"/>
    </location>
</feature>
<protein>
    <submittedName>
        <fullName evidence="5">DNA polymerase epsilon subunit 3</fullName>
    </submittedName>
</protein>
<dbReference type="AlphaFoldDB" id="A0A1D1Z1G0"/>
<sequence>GVLKIFFRVQLGRGREGEGEAMARKGEEGPAVVVEELPRTIVRRIVKEKLCRLSSSSSSSSNSSSSSRSKGKGGDGGGEGERDAADGGINVHKDALLAFSESARIFIHYLSATANDICKESKRQIINAEDVFKALEEIEFTEFVEPLRVSLEDFRRRNAAKKSESKPKDKKRKMEEELAAENGVADGRDGEEGNEDED</sequence>
<feature type="region of interest" description="Disordered" evidence="3">
    <location>
        <begin position="155"/>
        <end position="198"/>
    </location>
</feature>
<dbReference type="InterPro" id="IPR051377">
    <property type="entry name" value="DNA_Pol-Epsilon_Subunit"/>
</dbReference>
<evidence type="ECO:0000259" key="4">
    <source>
        <dbReference type="Pfam" id="PF00808"/>
    </source>
</evidence>
<evidence type="ECO:0000256" key="1">
    <source>
        <dbReference type="ARBA" id="ARBA00004123"/>
    </source>
</evidence>
<dbReference type="GO" id="GO:0008623">
    <property type="term" value="C:CHRAC"/>
    <property type="evidence" value="ECO:0007669"/>
    <property type="project" value="TreeGrafter"/>
</dbReference>
<reference evidence="5" key="1">
    <citation type="submission" date="2015-07" db="EMBL/GenBank/DDBJ databases">
        <title>Transcriptome Assembly of Anthurium amnicola.</title>
        <authorList>
            <person name="Suzuki J."/>
        </authorList>
    </citation>
    <scope>NUCLEOTIDE SEQUENCE</scope>
</reference>
<dbReference type="EMBL" id="GDJX01007208">
    <property type="protein sequence ID" value="JAT60728.1"/>
    <property type="molecule type" value="Transcribed_RNA"/>
</dbReference>
<keyword evidence="2" id="KW-0539">Nucleus</keyword>
<dbReference type="GO" id="GO:0031507">
    <property type="term" value="P:heterochromatin formation"/>
    <property type="evidence" value="ECO:0007669"/>
    <property type="project" value="TreeGrafter"/>
</dbReference>
<accession>A0A1D1Z1G0</accession>
<comment type="subcellular location">
    <subcellularLocation>
        <location evidence="1">Nucleus</location>
    </subcellularLocation>
</comment>
<feature type="region of interest" description="Disordered" evidence="3">
    <location>
        <begin position="53"/>
        <end position="86"/>
    </location>
</feature>
<feature type="compositionally biased region" description="Low complexity" evidence="3">
    <location>
        <begin position="54"/>
        <end position="68"/>
    </location>
</feature>
<organism evidence="5">
    <name type="scientific">Anthurium amnicola</name>
    <dbReference type="NCBI Taxonomy" id="1678845"/>
    <lineage>
        <taxon>Eukaryota</taxon>
        <taxon>Viridiplantae</taxon>
        <taxon>Streptophyta</taxon>
        <taxon>Embryophyta</taxon>
        <taxon>Tracheophyta</taxon>
        <taxon>Spermatophyta</taxon>
        <taxon>Magnoliopsida</taxon>
        <taxon>Liliopsida</taxon>
        <taxon>Araceae</taxon>
        <taxon>Pothoideae</taxon>
        <taxon>Potheae</taxon>
        <taxon>Anthurium</taxon>
    </lineage>
</organism>
<dbReference type="PANTHER" id="PTHR46172:SF1">
    <property type="entry name" value="DNA POLYMERASE EPSILON SUBUNIT 3"/>
    <property type="match status" value="1"/>
</dbReference>
<dbReference type="GO" id="GO:0031490">
    <property type="term" value="F:chromatin DNA binding"/>
    <property type="evidence" value="ECO:0007669"/>
    <property type="project" value="TreeGrafter"/>
</dbReference>
<dbReference type="GO" id="GO:0046982">
    <property type="term" value="F:protein heterodimerization activity"/>
    <property type="evidence" value="ECO:0007669"/>
    <property type="project" value="InterPro"/>
</dbReference>
<dbReference type="SUPFAM" id="SSF47113">
    <property type="entry name" value="Histone-fold"/>
    <property type="match status" value="1"/>
</dbReference>
<proteinExistence type="predicted"/>
<evidence type="ECO:0000313" key="5">
    <source>
        <dbReference type="EMBL" id="JAT60728.1"/>
    </source>
</evidence>
<dbReference type="InterPro" id="IPR003958">
    <property type="entry name" value="CBFA_NFYB_domain"/>
</dbReference>